<proteinExistence type="predicted"/>
<evidence type="ECO:0000313" key="1">
    <source>
        <dbReference type="EMBL" id="MEQ2236392.1"/>
    </source>
</evidence>
<comment type="caution">
    <text evidence="1">The sequence shown here is derived from an EMBL/GenBank/DDBJ whole genome shotgun (WGS) entry which is preliminary data.</text>
</comment>
<sequence>MSRRQSLTPSTRRENHKRIWKLHFSFTCYPSTNRQRRMDGWTDRQMDGWTNYDPFGFSYIYYWLSTDIVDLSLL</sequence>
<accession>A0ABV0TY49</accession>
<organism evidence="1 2">
    <name type="scientific">Ilyodon furcidens</name>
    <name type="common">goldbreast splitfin</name>
    <dbReference type="NCBI Taxonomy" id="33524"/>
    <lineage>
        <taxon>Eukaryota</taxon>
        <taxon>Metazoa</taxon>
        <taxon>Chordata</taxon>
        <taxon>Craniata</taxon>
        <taxon>Vertebrata</taxon>
        <taxon>Euteleostomi</taxon>
        <taxon>Actinopterygii</taxon>
        <taxon>Neopterygii</taxon>
        <taxon>Teleostei</taxon>
        <taxon>Neoteleostei</taxon>
        <taxon>Acanthomorphata</taxon>
        <taxon>Ovalentaria</taxon>
        <taxon>Atherinomorphae</taxon>
        <taxon>Cyprinodontiformes</taxon>
        <taxon>Goodeidae</taxon>
        <taxon>Ilyodon</taxon>
    </lineage>
</organism>
<dbReference type="Proteomes" id="UP001482620">
    <property type="component" value="Unassembled WGS sequence"/>
</dbReference>
<keyword evidence="2" id="KW-1185">Reference proteome</keyword>
<dbReference type="EMBL" id="JAHRIQ010047304">
    <property type="protein sequence ID" value="MEQ2236392.1"/>
    <property type="molecule type" value="Genomic_DNA"/>
</dbReference>
<protein>
    <submittedName>
        <fullName evidence="1">Uncharacterized protein</fullName>
    </submittedName>
</protein>
<name>A0ABV0TY49_9TELE</name>
<evidence type="ECO:0000313" key="2">
    <source>
        <dbReference type="Proteomes" id="UP001482620"/>
    </source>
</evidence>
<gene>
    <name evidence="1" type="ORF">ILYODFUR_012325</name>
</gene>
<reference evidence="1 2" key="1">
    <citation type="submission" date="2021-06" db="EMBL/GenBank/DDBJ databases">
        <authorList>
            <person name="Palmer J.M."/>
        </authorList>
    </citation>
    <scope>NUCLEOTIDE SEQUENCE [LARGE SCALE GENOMIC DNA]</scope>
    <source>
        <strain evidence="2">if_2019</strain>
        <tissue evidence="1">Muscle</tissue>
    </source>
</reference>